<protein>
    <submittedName>
        <fullName evidence="3">Flavin reductase family protein</fullName>
    </submittedName>
</protein>
<organism evidence="3">
    <name type="scientific">Kitasatospora sp. CMC57</name>
    <dbReference type="NCBI Taxonomy" id="3231513"/>
    <lineage>
        <taxon>Bacteria</taxon>
        <taxon>Bacillati</taxon>
        <taxon>Actinomycetota</taxon>
        <taxon>Actinomycetes</taxon>
        <taxon>Kitasatosporales</taxon>
        <taxon>Streptomycetaceae</taxon>
        <taxon>Kitasatospora</taxon>
    </lineage>
</organism>
<evidence type="ECO:0000259" key="2">
    <source>
        <dbReference type="SMART" id="SM00903"/>
    </source>
</evidence>
<gene>
    <name evidence="3" type="ORF">KCMC57_03950</name>
</gene>
<feature type="domain" description="Flavin reductase like" evidence="2">
    <location>
        <begin position="9"/>
        <end position="159"/>
    </location>
</feature>
<dbReference type="EMBL" id="AP035881">
    <property type="protein sequence ID" value="BFP44027.1"/>
    <property type="molecule type" value="Genomic_DNA"/>
</dbReference>
<name>A0AB33JMT5_9ACTN</name>
<dbReference type="InterPro" id="IPR012349">
    <property type="entry name" value="Split_barrel_FMN-bd"/>
</dbReference>
<dbReference type="AlphaFoldDB" id="A0AB33JMT5"/>
<proteinExistence type="predicted"/>
<dbReference type="InterPro" id="IPR002563">
    <property type="entry name" value="Flavin_Rdtase-like_dom"/>
</dbReference>
<dbReference type="Gene3D" id="2.30.110.10">
    <property type="entry name" value="Electron Transport, Fmn-binding Protein, Chain A"/>
    <property type="match status" value="1"/>
</dbReference>
<dbReference type="SMART" id="SM00903">
    <property type="entry name" value="Flavin_Reduct"/>
    <property type="match status" value="1"/>
</dbReference>
<dbReference type="GO" id="GO:0042602">
    <property type="term" value="F:riboflavin reductase (NADPH) activity"/>
    <property type="evidence" value="ECO:0007669"/>
    <property type="project" value="TreeGrafter"/>
</dbReference>
<reference evidence="3" key="1">
    <citation type="submission" date="2024-07" db="EMBL/GenBank/DDBJ databases">
        <title>Complete genome sequences of cellulolytic bacteria, Kitasatospora sp. CMC57 and Streptomyces sp. CMC78, isolated from Japanese agricultural soil.</title>
        <authorList>
            <person name="Hashimoto T."/>
            <person name="Ito M."/>
            <person name="Iwamoto M."/>
            <person name="Fukahori D."/>
            <person name="Shoda T."/>
            <person name="Sakoda M."/>
            <person name="Morohoshi T."/>
            <person name="Mitsuboshi M."/>
            <person name="Nishizawa T."/>
        </authorList>
    </citation>
    <scope>NUCLEOTIDE SEQUENCE</scope>
    <source>
        <strain evidence="3">CMC57</strain>
    </source>
</reference>
<dbReference type="PANTHER" id="PTHR30466">
    <property type="entry name" value="FLAVIN REDUCTASE"/>
    <property type="match status" value="1"/>
</dbReference>
<keyword evidence="1" id="KW-0560">Oxidoreductase</keyword>
<evidence type="ECO:0000313" key="3">
    <source>
        <dbReference type="EMBL" id="BFP44027.1"/>
    </source>
</evidence>
<dbReference type="SUPFAM" id="SSF50475">
    <property type="entry name" value="FMN-binding split barrel"/>
    <property type="match status" value="1"/>
</dbReference>
<accession>A0AB33JMT5</accession>
<evidence type="ECO:0000256" key="1">
    <source>
        <dbReference type="ARBA" id="ARBA00023002"/>
    </source>
</evidence>
<dbReference type="PANTHER" id="PTHR30466:SF1">
    <property type="entry name" value="FMN REDUCTASE (NADH) RUTF"/>
    <property type="match status" value="1"/>
</dbReference>
<dbReference type="GO" id="GO:0010181">
    <property type="term" value="F:FMN binding"/>
    <property type="evidence" value="ECO:0007669"/>
    <property type="project" value="InterPro"/>
</dbReference>
<dbReference type="RefSeq" id="WP_407986626.1">
    <property type="nucleotide sequence ID" value="NZ_AP035881.2"/>
</dbReference>
<dbReference type="Pfam" id="PF01613">
    <property type="entry name" value="Flavin_Reduct"/>
    <property type="match status" value="1"/>
</dbReference>
<sequence>MSPDLRGAMRNFATGVCVATTYADLEGARRHDAVTLNSLTSVSLDPPLVSLSLHRDSQFLTDLLETKKWAVSILDCEAEPLARRLAKGRDDRAEAVGALPATPGPITGALVLDEQSGLECVLWDSFDVGDHTMVIGEVVSTGVRDLQPPLLFLHGSFQHLASASTSKES</sequence>
<dbReference type="InterPro" id="IPR050268">
    <property type="entry name" value="NADH-dep_flavin_reductase"/>
</dbReference>